<dbReference type="SUPFAM" id="SSF51735">
    <property type="entry name" value="NAD(P)-binding Rossmann-fold domains"/>
    <property type="match status" value="1"/>
</dbReference>
<evidence type="ECO:0000313" key="2">
    <source>
        <dbReference type="Proteomes" id="UP000669179"/>
    </source>
</evidence>
<dbReference type="InterPro" id="IPR051267">
    <property type="entry name" value="STEAP_metalloreductase"/>
</dbReference>
<accession>A0A939PRI3</accession>
<evidence type="ECO:0008006" key="3">
    <source>
        <dbReference type="Google" id="ProtNLM"/>
    </source>
</evidence>
<proteinExistence type="predicted"/>
<sequence length="168" mass="17843">MRIAVIGTGFIGGTAARVDTLERAIADAEVVVVTLPGQAVDAYLDANGPALAGRIVVDVANRMGQAVPNSAEQVRAKAPGARYARAFNTLGGEMFEDPIVGGERADLFFSSDEDARAAVERLVEAVGLRPVYVGEDQHDVVDGIFKLYFALAIGQKHGRRTAFKLLTD</sequence>
<protein>
    <recommendedName>
        <fullName evidence="3">Pyrroline-5-carboxylate reductase catalytic N-terminal domain-containing protein</fullName>
    </recommendedName>
</protein>
<dbReference type="Proteomes" id="UP000669179">
    <property type="component" value="Unassembled WGS sequence"/>
</dbReference>
<comment type="caution">
    <text evidence="1">The sequence shown here is derived from an EMBL/GenBank/DDBJ whole genome shotgun (WGS) entry which is preliminary data.</text>
</comment>
<gene>
    <name evidence="1" type="ORF">J4573_48105</name>
</gene>
<dbReference type="InterPro" id="IPR036291">
    <property type="entry name" value="NAD(P)-bd_dom_sf"/>
</dbReference>
<name>A0A939PRI3_9ACTN</name>
<keyword evidence="2" id="KW-1185">Reference proteome</keyword>
<dbReference type="RefSeq" id="WP_208263151.1">
    <property type="nucleotide sequence ID" value="NZ_JAGEOJ010000030.1"/>
</dbReference>
<dbReference type="Gene3D" id="3.40.50.720">
    <property type="entry name" value="NAD(P)-binding Rossmann-like Domain"/>
    <property type="match status" value="1"/>
</dbReference>
<reference evidence="1" key="1">
    <citation type="submission" date="2021-03" db="EMBL/GenBank/DDBJ databases">
        <authorList>
            <person name="Kanchanasin P."/>
            <person name="Saeng-In P."/>
            <person name="Phongsopitanun W."/>
            <person name="Yuki M."/>
            <person name="Kudo T."/>
            <person name="Ohkuma M."/>
            <person name="Tanasupawat S."/>
        </authorList>
    </citation>
    <scope>NUCLEOTIDE SEQUENCE</scope>
    <source>
        <strain evidence="1">GKU 128</strain>
    </source>
</reference>
<dbReference type="EMBL" id="JAGEOJ010000030">
    <property type="protein sequence ID" value="MBO2454923.1"/>
    <property type="molecule type" value="Genomic_DNA"/>
</dbReference>
<organism evidence="1 2">
    <name type="scientific">Actinomadura barringtoniae</name>
    <dbReference type="NCBI Taxonomy" id="1427535"/>
    <lineage>
        <taxon>Bacteria</taxon>
        <taxon>Bacillati</taxon>
        <taxon>Actinomycetota</taxon>
        <taxon>Actinomycetes</taxon>
        <taxon>Streptosporangiales</taxon>
        <taxon>Thermomonosporaceae</taxon>
        <taxon>Actinomadura</taxon>
    </lineage>
</organism>
<evidence type="ECO:0000313" key="1">
    <source>
        <dbReference type="EMBL" id="MBO2454923.1"/>
    </source>
</evidence>
<dbReference type="PANTHER" id="PTHR14239">
    <property type="entry name" value="DUDULIN-RELATED"/>
    <property type="match status" value="1"/>
</dbReference>
<dbReference type="PANTHER" id="PTHR14239:SF10">
    <property type="entry name" value="REDUCTASE"/>
    <property type="match status" value="1"/>
</dbReference>
<dbReference type="AlphaFoldDB" id="A0A939PRI3"/>